<name>A0ABV5ZLI2_9BACT</name>
<dbReference type="Proteomes" id="UP001589688">
    <property type="component" value="Unassembled WGS sequence"/>
</dbReference>
<keyword evidence="3" id="KW-1185">Reference proteome</keyword>
<organism evidence="2 3">
    <name type="scientific">Hallella seregens ATCC 51272</name>
    <dbReference type="NCBI Taxonomy" id="1336250"/>
    <lineage>
        <taxon>Bacteria</taxon>
        <taxon>Pseudomonadati</taxon>
        <taxon>Bacteroidota</taxon>
        <taxon>Bacteroidia</taxon>
        <taxon>Bacteroidales</taxon>
        <taxon>Prevotellaceae</taxon>
        <taxon>Hallella</taxon>
    </lineage>
</organism>
<reference evidence="2 3" key="1">
    <citation type="submission" date="2024-09" db="EMBL/GenBank/DDBJ databases">
        <authorList>
            <person name="Sun Q."/>
            <person name="Mori K."/>
        </authorList>
    </citation>
    <scope>NUCLEOTIDE SEQUENCE [LARGE SCALE GENOMIC DNA]</scope>
    <source>
        <strain evidence="2 3">ATCC 51272</strain>
    </source>
</reference>
<feature type="chain" id="PRO_5046790667" evidence="1">
    <location>
        <begin position="22"/>
        <end position="523"/>
    </location>
</feature>
<gene>
    <name evidence="2" type="ORF">ACFFK8_08345</name>
</gene>
<sequence>MKRLFSMLATALVSVSSVAQYAWQEGGMPGRLDLGRDVHYKAEMQGSLSRGRTPLWLNANKQGLSSLDKDNGYLRGQVVRPVDNDSARRWGVGYGVDMAVAAGYTSRVVVQQAFAEVRWLHGQLSVGAKEYPMELKNQRLSSGAQALGINARPVPQVRLALPRYWTIPALGRWVHLKGHIAYGLMTDDGWQHDFTGMKSKYSDHVRYHSKAGYVKIGSEERFVPLSLELGFESAALFGGMSYTPDGNGGLSKIQNASGLKSYWRALIPGGGDAPEAGTAYQNEAGDILGSWLARLNYETDTWAIGLYADKFFEDHSSMFQLDYDGYGTGKDWNVKKKTRFRLYEFKDWMLGAELNVKYGKWLRGVVLEYLYSKYQSGPIYHDHSAGRSEHVGGEDNFYNHYIFTGWQHWGQVMGNPLYRSPLYNEDGTIEVKNNRFVAFHLGFDGQPTDRFGYRVLATWQEGLGTYSDPYDKKHHNVSLMVEANYRLPKGWCVQGAYGMDFGHILGANAGFQFTVSKSGIFSL</sequence>
<protein>
    <submittedName>
        <fullName evidence="2">Capsule assembly Wzi family protein</fullName>
    </submittedName>
</protein>
<keyword evidence="1" id="KW-0732">Signal</keyword>
<accession>A0ABV5ZLI2</accession>
<proteinExistence type="predicted"/>
<dbReference type="RefSeq" id="WP_027951538.1">
    <property type="nucleotide sequence ID" value="NZ_JADU01000001.1"/>
</dbReference>
<evidence type="ECO:0000313" key="2">
    <source>
        <dbReference type="EMBL" id="MFB9897800.1"/>
    </source>
</evidence>
<dbReference type="EMBL" id="JBHLZF010000002">
    <property type="protein sequence ID" value="MFB9897800.1"/>
    <property type="molecule type" value="Genomic_DNA"/>
</dbReference>
<evidence type="ECO:0000313" key="3">
    <source>
        <dbReference type="Proteomes" id="UP001589688"/>
    </source>
</evidence>
<evidence type="ECO:0000256" key="1">
    <source>
        <dbReference type="SAM" id="SignalP"/>
    </source>
</evidence>
<comment type="caution">
    <text evidence="2">The sequence shown here is derived from an EMBL/GenBank/DDBJ whole genome shotgun (WGS) entry which is preliminary data.</text>
</comment>
<feature type="signal peptide" evidence="1">
    <location>
        <begin position="1"/>
        <end position="21"/>
    </location>
</feature>